<proteinExistence type="predicted"/>
<dbReference type="EMBL" id="JAGIZA010000005">
    <property type="protein sequence ID" value="MBP0493037.1"/>
    <property type="molecule type" value="Genomic_DNA"/>
</dbReference>
<dbReference type="Proteomes" id="UP000677537">
    <property type="component" value="Unassembled WGS sequence"/>
</dbReference>
<evidence type="ECO:0000256" key="2">
    <source>
        <dbReference type="SAM" id="Phobius"/>
    </source>
</evidence>
<keyword evidence="2" id="KW-0472">Membrane</keyword>
<sequence>MTALASLTYAPEVVATQAAQGLAQIEAAAQGAGVAIEQADQRITRTNRTFDDLARSLSPMDRAMQNIERATARVTERMTQAEEAARREGVSQERLATILAQGARARELAAERAVQGLSREERATALAAAGYQRLADQMQSVVAPAAAVAAANDNAVNRMDKLRSGLGQASFQIQDLATQISMGGDALNAFGVQGAQLLGAFGPTGAIAGAVLMVGTLAAKFLGTGDAADEARQRGQTALDAMSASAKVTAQTLQQVNDLFLTAAERAANLANIQRGELRLRSQNRLEEISAGRQELARRLADEEQYLGDINRPNGPYYRAESDADRDREARAIVTVRTLRSEMQAADREAGQLRDALGRLDRAGVVGTEQFGPDAPRVSPGSVDDIRGLDKAAQAREQYAARVNVINSALARGEIEQAEATRLTRLAEDDRNDALKKLTDSSTRMTAAQREANRELEAARRVQAELYSDATLNPRTGLYSIGTFDDRLAERLKSGIDQRQAADKRASENSAREWKQANEKQERDAERTYERISDYAGNTFADLMTNQKSSWEQTWKSLEKTALATLAKLVFEAAARPIIMPIIGAVQGVFGGGSSSGGLFSIAGSSGNSIGSIAQATGGAASKTGYLEQAGSLSKLGGSLFGNGGPSILEPGYSFQGGMLSRVDGVLQTNVAGFLDTPVFTQQAPAFGPFSAADPTAAFTGNANTLTIGQAGLGALGVAGGAFGIYSGIQQGGLKGAANVVSGTAGIVGGAASLAAGSAGTLGLSAGATAALGSVAAVAPYVAAIAAVVAMLLPAQKPSDRTGTASLDLSDNSAEFGGLTGARYSEENRKAADQIGLQLQGVADKIGQTFGFNARGSLVVSVGDRDGIKLGDGSTEYRYDRDDDGIAKLVEQATRYTIAQNKDQFTGNLSTVINTLGTGSESKGLLDALQWTKDVYNVFDKALDPVKVTAYEQSIDALNQSYADAIDKATKYGLSLKPITSAKDEQLAALEKARSASYANILQGFDVTAAGLRGDDMTSVSLKQFDLQRASGLTTLQQQIKDLGYGSTETAKAEAGYNAVQDMQRLALERQTTRAFEDREASKGAINDNLRLSYLQATKDPEAEIAGYAVQRFGEWRTMQRALEDTNASFGEIAESSRIFNQVTQLNIDAMRAKTQAEKDAAAAQEAATKRQNELDSLGKQQSALSRVSSVQGTLVDYINGLSVSGASPQNAFLSAQQGFADELSKARAAGIGGVDIGRVTGAADTLLSAGSALLGDGAQGAFFRQSVTGQLRGLGASLDLPAFGGSLDRVVSALNPLTDEVAALRGEVTRLRDELVTTRLRAA</sequence>
<evidence type="ECO:0008006" key="5">
    <source>
        <dbReference type="Google" id="ProtNLM"/>
    </source>
</evidence>
<feature type="transmembrane region" description="Helical" evidence="2">
    <location>
        <begin position="711"/>
        <end position="729"/>
    </location>
</feature>
<evidence type="ECO:0000313" key="4">
    <source>
        <dbReference type="Proteomes" id="UP000677537"/>
    </source>
</evidence>
<gene>
    <name evidence="3" type="ORF">J5Y10_09635</name>
</gene>
<reference evidence="3" key="1">
    <citation type="submission" date="2021-03" db="EMBL/GenBank/DDBJ databases">
        <authorList>
            <person name="So Y."/>
        </authorList>
    </citation>
    <scope>NUCLEOTIDE SEQUENCE</scope>
    <source>
        <strain evidence="3">SG15</strain>
    </source>
</reference>
<evidence type="ECO:0000313" key="3">
    <source>
        <dbReference type="EMBL" id="MBP0493037.1"/>
    </source>
</evidence>
<protein>
    <recommendedName>
        <fullName evidence="5">Bacteriophage tail tape measure N-terminal domain-containing protein</fullName>
    </recommendedName>
</protein>
<name>A0A940MXK7_9PROT</name>
<accession>A0A940MXK7</accession>
<organism evidence="3 4">
    <name type="scientific">Roseomonas indoligenes</name>
    <dbReference type="NCBI Taxonomy" id="2820811"/>
    <lineage>
        <taxon>Bacteria</taxon>
        <taxon>Pseudomonadati</taxon>
        <taxon>Pseudomonadota</taxon>
        <taxon>Alphaproteobacteria</taxon>
        <taxon>Acetobacterales</taxon>
        <taxon>Roseomonadaceae</taxon>
        <taxon>Roseomonas</taxon>
    </lineage>
</organism>
<dbReference type="RefSeq" id="WP_209373058.1">
    <property type="nucleotide sequence ID" value="NZ_JAGIZA010000005.1"/>
</dbReference>
<feature type="region of interest" description="Disordered" evidence="1">
    <location>
        <begin position="498"/>
        <end position="527"/>
    </location>
</feature>
<keyword evidence="2" id="KW-0812">Transmembrane</keyword>
<feature type="transmembrane region" description="Helical" evidence="2">
    <location>
        <begin position="768"/>
        <end position="793"/>
    </location>
</feature>
<evidence type="ECO:0000256" key="1">
    <source>
        <dbReference type="SAM" id="MobiDB-lite"/>
    </source>
</evidence>
<keyword evidence="4" id="KW-1185">Reference proteome</keyword>
<feature type="transmembrane region" description="Helical" evidence="2">
    <location>
        <begin position="736"/>
        <end position="756"/>
    </location>
</feature>
<comment type="caution">
    <text evidence="3">The sequence shown here is derived from an EMBL/GenBank/DDBJ whole genome shotgun (WGS) entry which is preliminary data.</text>
</comment>
<keyword evidence="2" id="KW-1133">Transmembrane helix</keyword>